<dbReference type="Proteomes" id="UP001056649">
    <property type="component" value="Chromosome"/>
</dbReference>
<gene>
    <name evidence="1" type="ORF">L0Y14_14380</name>
</gene>
<dbReference type="RefSeq" id="WP_006474511.1">
    <property type="nucleotide sequence ID" value="NZ_CP090569.1"/>
</dbReference>
<keyword evidence="2" id="KW-1185">Reference proteome</keyword>
<dbReference type="KEGG" id="eps:L0Y14_14380"/>
<evidence type="ECO:0000313" key="1">
    <source>
        <dbReference type="EMBL" id="USF87302.1"/>
    </source>
</evidence>
<evidence type="ECO:0000313" key="2">
    <source>
        <dbReference type="Proteomes" id="UP001056649"/>
    </source>
</evidence>
<name>A0A9J6ZWQ7_9GAMM</name>
<dbReference type="SUPFAM" id="SSF52833">
    <property type="entry name" value="Thioredoxin-like"/>
    <property type="match status" value="1"/>
</dbReference>
<accession>A0A9J6ZWQ7</accession>
<proteinExistence type="predicted"/>
<dbReference type="InterPro" id="IPR036249">
    <property type="entry name" value="Thioredoxin-like_sf"/>
</dbReference>
<organism evidence="1 2">
    <name type="scientific">Candidatus Endoriftia persephonae</name>
    <dbReference type="NCBI Taxonomy" id="393765"/>
    <lineage>
        <taxon>Bacteria</taxon>
        <taxon>Pseudomonadati</taxon>
        <taxon>Pseudomonadota</taxon>
        <taxon>Gammaproteobacteria</taxon>
        <taxon>Chromatiales</taxon>
        <taxon>Sedimenticolaceae</taxon>
        <taxon>Candidatus Endoriftia</taxon>
    </lineage>
</organism>
<dbReference type="AlphaFoldDB" id="A0A9J6ZWQ7"/>
<dbReference type="EMBL" id="CP090569">
    <property type="protein sequence ID" value="USF87302.1"/>
    <property type="molecule type" value="Genomic_DNA"/>
</dbReference>
<dbReference type="Gene3D" id="3.40.30.10">
    <property type="entry name" value="Glutaredoxin"/>
    <property type="match status" value="1"/>
</dbReference>
<reference evidence="1" key="1">
    <citation type="journal article" date="2022" name="Mol. Ecol. Resour.">
        <title>The complete and closed genome of the facultative generalist Candidatus Endoriftia persephone from deep-sea hydrothermal vents.</title>
        <authorList>
            <person name="de Oliveira A.L."/>
            <person name="Srivastava A."/>
            <person name="Espada-Hinojosa S."/>
            <person name="Bright M."/>
        </authorList>
    </citation>
    <scope>NUCLEOTIDE SEQUENCE</scope>
    <source>
        <strain evidence="1">Tica-EPR-9o50.N</strain>
    </source>
</reference>
<protein>
    <submittedName>
        <fullName evidence="1">Redoxin domain-containing protein</fullName>
    </submittedName>
</protein>
<sequence length="89" mass="9923">MACDAAAPLYPLLGLLFLIMAGSALGSGKPTPEWQISEWINGEGTSLAELRGKVVVIDFFQFWCPGCNSFSGPLMRRWGEKYRHQIEPY</sequence>